<organism evidence="1">
    <name type="scientific">marine sediment metagenome</name>
    <dbReference type="NCBI Taxonomy" id="412755"/>
    <lineage>
        <taxon>unclassified sequences</taxon>
        <taxon>metagenomes</taxon>
        <taxon>ecological metagenomes</taxon>
    </lineage>
</organism>
<name>A0A0F9R0B7_9ZZZZ</name>
<dbReference type="InterPro" id="IPR029044">
    <property type="entry name" value="Nucleotide-diphossugar_trans"/>
</dbReference>
<evidence type="ECO:0000313" key="1">
    <source>
        <dbReference type="EMBL" id="KKN42607.1"/>
    </source>
</evidence>
<dbReference type="EMBL" id="LAZR01001569">
    <property type="protein sequence ID" value="KKN42607.1"/>
    <property type="molecule type" value="Genomic_DNA"/>
</dbReference>
<sequence length="194" mass="22213">METNLRIAIGLPSTGNIRIETAICMQALVAKTTEYFKNNIDIAFVYAVGSYIHENRKIIAMCAQKEKASHLLYVDTDMTFSSDGLIRLLERNKPIVGTIYNRRQLPLSPIINCNPAKMKKDEIFECEGLGFGFMLIERQVFDKIDQPWFFYEDGGEGKKMLGEDMWFCRQALLKGIKVWCDPTLKLNHIGTTVY</sequence>
<evidence type="ECO:0008006" key="2">
    <source>
        <dbReference type="Google" id="ProtNLM"/>
    </source>
</evidence>
<comment type="caution">
    <text evidence="1">The sequence shown here is derived from an EMBL/GenBank/DDBJ whole genome shotgun (WGS) entry which is preliminary data.</text>
</comment>
<dbReference type="AlphaFoldDB" id="A0A0F9R0B7"/>
<dbReference type="Gene3D" id="3.90.550.40">
    <property type="match status" value="1"/>
</dbReference>
<protein>
    <recommendedName>
        <fullName evidence="2">Glycosyltransferase 2-like domain-containing protein</fullName>
    </recommendedName>
</protein>
<dbReference type="SUPFAM" id="SSF53448">
    <property type="entry name" value="Nucleotide-diphospho-sugar transferases"/>
    <property type="match status" value="1"/>
</dbReference>
<gene>
    <name evidence="1" type="ORF">LCGC14_0711570</name>
</gene>
<proteinExistence type="predicted"/>
<reference evidence="1" key="1">
    <citation type="journal article" date="2015" name="Nature">
        <title>Complex archaea that bridge the gap between prokaryotes and eukaryotes.</title>
        <authorList>
            <person name="Spang A."/>
            <person name="Saw J.H."/>
            <person name="Jorgensen S.L."/>
            <person name="Zaremba-Niedzwiedzka K."/>
            <person name="Martijn J."/>
            <person name="Lind A.E."/>
            <person name="van Eijk R."/>
            <person name="Schleper C."/>
            <person name="Guy L."/>
            <person name="Ettema T.J."/>
        </authorList>
    </citation>
    <scope>NUCLEOTIDE SEQUENCE</scope>
</reference>
<accession>A0A0F9R0B7</accession>